<evidence type="ECO:0000313" key="2">
    <source>
        <dbReference type="EMBL" id="MCO1654251.1"/>
    </source>
</evidence>
<accession>A0ABT0ZU39</accession>
<reference evidence="2" key="1">
    <citation type="submission" date="2021-04" db="EMBL/GenBank/DDBJ databases">
        <title>Pseudonocardia sp. nov., isolated from sandy soil of mangrove forest.</title>
        <authorList>
            <person name="Zan Z."/>
            <person name="Huang R."/>
            <person name="Liu W."/>
        </authorList>
    </citation>
    <scope>NUCLEOTIDE SEQUENCE</scope>
    <source>
        <strain evidence="2">S2-4</strain>
    </source>
</reference>
<dbReference type="RefSeq" id="WP_252435851.1">
    <property type="nucleotide sequence ID" value="NZ_JAGSOV010000009.1"/>
</dbReference>
<dbReference type="EMBL" id="JAGSOV010000009">
    <property type="protein sequence ID" value="MCO1654251.1"/>
    <property type="molecule type" value="Genomic_DNA"/>
</dbReference>
<evidence type="ECO:0000259" key="1">
    <source>
        <dbReference type="Pfam" id="PF20530"/>
    </source>
</evidence>
<sequence length="431" mass="48452">MSYSGGLTVGQYAGTVALRDDWIRIAESTERCDRPTAEAAVRQAYRVAGLDAPDVIVWMDSPLGGTLASVVLSHHTAPPTRLWAEVWDGLWDQLGERVGPDLRDRLTEQLWGQLDERVWARLPPGMRAQTDEHLWRRLADQVRARLEQRLGDRAVAQLWNELGALLWEPLRDQIEFQLVDRPGFDLWDRLQHRLGEQLWTQLEGRPFPWEHGRQLGPWSEVYWLVLFTRALDIAGLPASPRLAAVATAVRAVGWWWPMRGAAVLTDRPTALHRDPQGRLHHPDGPAVAYADGYALHAWHGTRVPADLVTGDGWGPHRILAERNAEIRRCAIERRGWDRFVVEGGLRQVGRDHRDPGNPGQVLRLFDLPEQLRGLYHQPARILVVSNASADRDGRRRVFGLPVPADVPDALSAAAATFDVTPAEYAALARAT</sequence>
<organism evidence="2 3">
    <name type="scientific">Pseudonocardia humida</name>
    <dbReference type="NCBI Taxonomy" id="2800819"/>
    <lineage>
        <taxon>Bacteria</taxon>
        <taxon>Bacillati</taxon>
        <taxon>Actinomycetota</taxon>
        <taxon>Actinomycetes</taxon>
        <taxon>Pseudonocardiales</taxon>
        <taxon>Pseudonocardiaceae</taxon>
        <taxon>Pseudonocardia</taxon>
    </lineage>
</organism>
<dbReference type="InterPro" id="IPR046633">
    <property type="entry name" value="DUF6745"/>
</dbReference>
<dbReference type="Proteomes" id="UP001165283">
    <property type="component" value="Unassembled WGS sequence"/>
</dbReference>
<keyword evidence="3" id="KW-1185">Reference proteome</keyword>
<gene>
    <name evidence="2" type="ORF">KDL28_04215</name>
</gene>
<proteinExistence type="predicted"/>
<feature type="domain" description="DUF6745" evidence="1">
    <location>
        <begin position="239"/>
        <end position="426"/>
    </location>
</feature>
<dbReference type="Pfam" id="PF20530">
    <property type="entry name" value="DUF6745"/>
    <property type="match status" value="1"/>
</dbReference>
<evidence type="ECO:0000313" key="3">
    <source>
        <dbReference type="Proteomes" id="UP001165283"/>
    </source>
</evidence>
<comment type="caution">
    <text evidence="2">The sequence shown here is derived from an EMBL/GenBank/DDBJ whole genome shotgun (WGS) entry which is preliminary data.</text>
</comment>
<protein>
    <recommendedName>
        <fullName evidence="1">DUF6745 domain-containing protein</fullName>
    </recommendedName>
</protein>
<name>A0ABT0ZU39_9PSEU</name>